<dbReference type="InterPro" id="IPR006626">
    <property type="entry name" value="PbH1"/>
</dbReference>
<keyword evidence="2" id="KW-0812">Transmembrane</keyword>
<keyword evidence="4" id="KW-1185">Reference proteome</keyword>
<protein>
    <recommendedName>
        <fullName evidence="5">Right handed beta helix region</fullName>
    </recommendedName>
</protein>
<dbReference type="EMBL" id="JACHJW010000001">
    <property type="protein sequence ID" value="MBB4960374.1"/>
    <property type="molecule type" value="Genomic_DNA"/>
</dbReference>
<dbReference type="RefSeq" id="WP_184536157.1">
    <property type="nucleotide sequence ID" value="NZ_JACHJW010000001.1"/>
</dbReference>
<accession>A0A7W7ST14</accession>
<evidence type="ECO:0000256" key="1">
    <source>
        <dbReference type="SAM" id="MobiDB-lite"/>
    </source>
</evidence>
<comment type="caution">
    <text evidence="3">The sequence shown here is derived from an EMBL/GenBank/DDBJ whole genome shotgun (WGS) entry which is preliminary data.</text>
</comment>
<feature type="transmembrane region" description="Helical" evidence="2">
    <location>
        <begin position="32"/>
        <end position="52"/>
    </location>
</feature>
<keyword evidence="2" id="KW-0472">Membrane</keyword>
<dbReference type="SMART" id="SM00710">
    <property type="entry name" value="PbH1"/>
    <property type="match status" value="7"/>
</dbReference>
<dbReference type="InterPro" id="IPR011050">
    <property type="entry name" value="Pectin_lyase_fold/virulence"/>
</dbReference>
<evidence type="ECO:0000256" key="2">
    <source>
        <dbReference type="SAM" id="Phobius"/>
    </source>
</evidence>
<sequence length="437" mass="46549">MSDTEPLSPFDAEPIDTEPIGDRRSRRNRRRLIAGGVGLGVAAVAGTGYLILANPEDPDTGPMVITTPGTVLANQTIIRPIEIAANNVTLRRIVVKSGGTAVVTVRAGSTGTLIEDSKVYCTGRGTNGIAPGNYSAVRVQVFNCGTPFVYSPSAPASIVDSQHDGDPYPDVTPSPGPSPSSPTPGGPPTPLSYWPGPTTTGVPAGTILRDSGSLSLRQDGEVVSNLNITGCVNVYAKNVTIRKSRITCDSPAYALRTLGDASMVVEDVEINGTNKTAAAVCCANYTLRRVNIYNVNDGPRLGDNTNVIDSWIHDLNRIEGSHNDTLQTTAGVNIVVRHNRLDAYRASTRDPMNACLMIGSTTGPAVRNLLFEGNYCNGGNYSIGIRNDLTASNIVIRDNKFGRDYRYGVVARPNHPGITWDRSTNAWFDNGRPIPVD</sequence>
<feature type="compositionally biased region" description="Low complexity" evidence="1">
    <location>
        <begin position="195"/>
        <end position="204"/>
    </location>
</feature>
<proteinExistence type="predicted"/>
<evidence type="ECO:0000313" key="3">
    <source>
        <dbReference type="EMBL" id="MBB4960374.1"/>
    </source>
</evidence>
<gene>
    <name evidence="3" type="ORF">FHR38_004107</name>
</gene>
<dbReference type="AlphaFoldDB" id="A0A7W7ST14"/>
<feature type="region of interest" description="Disordered" evidence="1">
    <location>
        <begin position="155"/>
        <end position="204"/>
    </location>
</feature>
<feature type="region of interest" description="Disordered" evidence="1">
    <location>
        <begin position="1"/>
        <end position="27"/>
    </location>
</feature>
<feature type="compositionally biased region" description="Pro residues" evidence="1">
    <location>
        <begin position="170"/>
        <end position="190"/>
    </location>
</feature>
<reference evidence="3 4" key="1">
    <citation type="submission" date="2020-08" db="EMBL/GenBank/DDBJ databases">
        <title>Sequencing the genomes of 1000 actinobacteria strains.</title>
        <authorList>
            <person name="Klenk H.-P."/>
        </authorList>
    </citation>
    <scope>NUCLEOTIDE SEQUENCE [LARGE SCALE GENOMIC DNA]</scope>
    <source>
        <strain evidence="3 4">DSM 45886</strain>
    </source>
</reference>
<evidence type="ECO:0008006" key="5">
    <source>
        <dbReference type="Google" id="ProtNLM"/>
    </source>
</evidence>
<name>A0A7W7ST14_9ACTN</name>
<organism evidence="3 4">
    <name type="scientific">Micromonospora polyrhachis</name>
    <dbReference type="NCBI Taxonomy" id="1282883"/>
    <lineage>
        <taxon>Bacteria</taxon>
        <taxon>Bacillati</taxon>
        <taxon>Actinomycetota</taxon>
        <taxon>Actinomycetes</taxon>
        <taxon>Micromonosporales</taxon>
        <taxon>Micromonosporaceae</taxon>
        <taxon>Micromonospora</taxon>
    </lineage>
</organism>
<dbReference type="Proteomes" id="UP000578819">
    <property type="component" value="Unassembled WGS sequence"/>
</dbReference>
<evidence type="ECO:0000313" key="4">
    <source>
        <dbReference type="Proteomes" id="UP000578819"/>
    </source>
</evidence>
<dbReference type="SUPFAM" id="SSF51126">
    <property type="entry name" value="Pectin lyase-like"/>
    <property type="match status" value="1"/>
</dbReference>
<keyword evidence="2" id="KW-1133">Transmembrane helix</keyword>